<keyword evidence="7 11" id="KW-0863">Zinc-finger</keyword>
<evidence type="ECO:0000259" key="13">
    <source>
        <dbReference type="PROSITE" id="PS50089"/>
    </source>
</evidence>
<dbReference type="eggNOG" id="KOG3002">
    <property type="taxonomic scope" value="Eukaryota"/>
</dbReference>
<dbReference type="SMR" id="A0A067FAH4"/>
<accession>A0A067FAH4</accession>
<keyword evidence="5" id="KW-0808">Transferase</keyword>
<comment type="function">
    <text evidence="10">E3 ubiquitin-protein ligase that mediates ubiquitination and subsequent proteasomal degradation of target proteins. E3 ubiquitin ligases accept ubiquitin from an E2 ubiquitin-conjugating enzyme in the form of a thioester and then directly transfers the ubiquitin to targeted substrates. It probably triggers the ubiquitin-mediated degradation of different substrates.</text>
</comment>
<evidence type="ECO:0000313" key="15">
    <source>
        <dbReference type="EMBL" id="KDO63140.1"/>
    </source>
</evidence>
<evidence type="ECO:0000256" key="8">
    <source>
        <dbReference type="ARBA" id="ARBA00022786"/>
    </source>
</evidence>
<dbReference type="EC" id="2.3.2.27" evidence="4"/>
<dbReference type="GO" id="GO:0016567">
    <property type="term" value="P:protein ubiquitination"/>
    <property type="evidence" value="ECO:0007669"/>
    <property type="project" value="UniProtKB-UniPathway"/>
</dbReference>
<dbReference type="InterPro" id="IPR001841">
    <property type="entry name" value="Znf_RING"/>
</dbReference>
<reference evidence="15 16" key="1">
    <citation type="submission" date="2014-04" db="EMBL/GenBank/DDBJ databases">
        <authorList>
            <consortium name="International Citrus Genome Consortium"/>
            <person name="Gmitter F."/>
            <person name="Chen C."/>
            <person name="Farmerie W."/>
            <person name="Harkins T."/>
            <person name="Desany B."/>
            <person name="Mohiuddin M."/>
            <person name="Kodira C."/>
            <person name="Borodovsky M."/>
            <person name="Lomsadze A."/>
            <person name="Burns P."/>
            <person name="Jenkins J."/>
            <person name="Prochnik S."/>
            <person name="Shu S."/>
            <person name="Chapman J."/>
            <person name="Pitluck S."/>
            <person name="Schmutz J."/>
            <person name="Rokhsar D."/>
        </authorList>
    </citation>
    <scope>NUCLEOTIDE SEQUENCE</scope>
</reference>
<dbReference type="GO" id="GO:0061630">
    <property type="term" value="F:ubiquitin protein ligase activity"/>
    <property type="evidence" value="ECO:0007669"/>
    <property type="project" value="UniProtKB-EC"/>
</dbReference>
<dbReference type="InterPro" id="IPR013083">
    <property type="entry name" value="Znf_RING/FYVE/PHD"/>
</dbReference>
<evidence type="ECO:0000256" key="4">
    <source>
        <dbReference type="ARBA" id="ARBA00012483"/>
    </source>
</evidence>
<evidence type="ECO:0000313" key="16">
    <source>
        <dbReference type="Proteomes" id="UP000027120"/>
    </source>
</evidence>
<feature type="compositionally biased region" description="Basic residues" evidence="12">
    <location>
        <begin position="20"/>
        <end position="30"/>
    </location>
</feature>
<dbReference type="Proteomes" id="UP000027120">
    <property type="component" value="Unassembled WGS sequence"/>
</dbReference>
<evidence type="ECO:0000256" key="9">
    <source>
        <dbReference type="ARBA" id="ARBA00022833"/>
    </source>
</evidence>
<dbReference type="AlphaFoldDB" id="A0A067FAH4"/>
<keyword evidence="6" id="KW-0479">Metal-binding</keyword>
<evidence type="ECO:0000256" key="1">
    <source>
        <dbReference type="ARBA" id="ARBA00000900"/>
    </source>
</evidence>
<dbReference type="PANTHER" id="PTHR46632">
    <property type="entry name" value="E3 UBIQUITIN-PROTEIN LIGASE SINA-LIKE 4"/>
    <property type="match status" value="1"/>
</dbReference>
<dbReference type="Gene3D" id="3.30.40.10">
    <property type="entry name" value="Zinc/RING finger domain, C3HC4 (zinc finger)"/>
    <property type="match status" value="1"/>
</dbReference>
<evidence type="ECO:0000256" key="10">
    <source>
        <dbReference type="ARBA" id="ARBA00024004"/>
    </source>
</evidence>
<evidence type="ECO:0000256" key="12">
    <source>
        <dbReference type="SAM" id="MobiDB-lite"/>
    </source>
</evidence>
<gene>
    <name evidence="15" type="ORF">CISIN_1g020280mg</name>
</gene>
<dbReference type="UniPathway" id="UPA00143"/>
<dbReference type="InterPro" id="IPR044286">
    <property type="entry name" value="SINL_plant"/>
</dbReference>
<comment type="catalytic activity">
    <reaction evidence="1">
        <text>S-ubiquitinyl-[E2 ubiquitin-conjugating enzyme]-L-cysteine + [acceptor protein]-L-lysine = [E2 ubiquitin-conjugating enzyme]-L-cysteine + N(6)-ubiquitinyl-[acceptor protein]-L-lysine.</text>
        <dbReference type="EC" id="2.3.2.27"/>
    </reaction>
</comment>
<keyword evidence="16" id="KW-1185">Reference proteome</keyword>
<dbReference type="STRING" id="2711.A0A067FAH4"/>
<dbReference type="SUPFAM" id="SSF49599">
    <property type="entry name" value="TRAF domain-like"/>
    <property type="match status" value="1"/>
</dbReference>
<name>A0A067FAH4_CITSI</name>
<evidence type="ECO:0000256" key="7">
    <source>
        <dbReference type="ARBA" id="ARBA00022771"/>
    </source>
</evidence>
<keyword evidence="8" id="KW-0833">Ubl conjugation pathway</keyword>
<comment type="similarity">
    <text evidence="3">Belongs to the SINA (Seven in absentia) family.</text>
</comment>
<dbReference type="InterPro" id="IPR049548">
    <property type="entry name" value="Sina-like_RING"/>
</dbReference>
<feature type="region of interest" description="Disordered" evidence="12">
    <location>
        <begin position="1"/>
        <end position="76"/>
    </location>
</feature>
<comment type="pathway">
    <text evidence="2">Protein modification; protein ubiquitination.</text>
</comment>
<evidence type="ECO:0000256" key="5">
    <source>
        <dbReference type="ARBA" id="ARBA00022679"/>
    </source>
</evidence>
<evidence type="ECO:0000256" key="3">
    <source>
        <dbReference type="ARBA" id="ARBA00009119"/>
    </source>
</evidence>
<keyword evidence="9" id="KW-0862">Zinc</keyword>
<evidence type="ECO:0000256" key="6">
    <source>
        <dbReference type="ARBA" id="ARBA00022723"/>
    </source>
</evidence>
<protein>
    <recommendedName>
        <fullName evidence="4">RING-type E3 ubiquitin transferase</fullName>
        <ecNumber evidence="4">2.3.2.27</ecNumber>
    </recommendedName>
</protein>
<evidence type="ECO:0000256" key="2">
    <source>
        <dbReference type="ARBA" id="ARBA00004906"/>
    </source>
</evidence>
<dbReference type="Pfam" id="PF21362">
    <property type="entry name" value="Sina_RING"/>
    <property type="match status" value="1"/>
</dbReference>
<dbReference type="EMBL" id="KK784914">
    <property type="protein sequence ID" value="KDO63140.1"/>
    <property type="molecule type" value="Genomic_DNA"/>
</dbReference>
<evidence type="ECO:0000259" key="14">
    <source>
        <dbReference type="PROSITE" id="PS51081"/>
    </source>
</evidence>
<dbReference type="GO" id="GO:0008270">
    <property type="term" value="F:zinc ion binding"/>
    <property type="evidence" value="ECO:0007669"/>
    <property type="project" value="UniProtKB-KW"/>
</dbReference>
<dbReference type="CDD" id="cd16571">
    <property type="entry name" value="RING-HC_SIAHs"/>
    <property type="match status" value="1"/>
</dbReference>
<dbReference type="PANTHER" id="PTHR46632:SF16">
    <property type="entry name" value="E3 UBIQUITIN-PROTEIN LIGASE SINA-LIKE 10"/>
    <property type="match status" value="1"/>
</dbReference>
<dbReference type="Pfam" id="PF21361">
    <property type="entry name" value="Sina_ZnF"/>
    <property type="match status" value="1"/>
</dbReference>
<evidence type="ECO:0000256" key="11">
    <source>
        <dbReference type="PROSITE-ProRule" id="PRU00455"/>
    </source>
</evidence>
<dbReference type="PROSITE" id="PS51081">
    <property type="entry name" value="ZF_SIAH"/>
    <property type="match status" value="1"/>
</dbReference>
<proteinExistence type="inferred from homology"/>
<dbReference type="InterPro" id="IPR013010">
    <property type="entry name" value="Znf_SIAH"/>
</dbReference>
<dbReference type="PaxDb" id="2711-XP_006482161.1"/>
<dbReference type="PROSITE" id="PS50089">
    <property type="entry name" value="ZF_RING_2"/>
    <property type="match status" value="1"/>
</dbReference>
<sequence length="328" mass="36185">MAKFSVGRLEEGEGPSGNSKRQRRAPHRHPQTNLRDGEEEEEETHHQEEDDESVDNGGNGEKADLDLAGPSRNGPFSVTVTDPEVFDCPICYESLTAPVFQCENGHIACSTCCSKIMNKCPSCCTPIGYNRCRAIEKVLESVKVTCRNSNYGCKVTMSYGKKHDHEKICPHVPCSCPIPDCNFVGSANHLYKHFSAKHKNSALHFLYNEVVEVTLNVKNRFIVLQEEGDGVLFILSSRSETLGHVISVSCIAPSCKGCLFYSIFAGPAGSTVRFQSFTKNIQNRVDNPPSTGFLLVPIESFGSSGDLKLELCIRRLDISLQHVSRVVV</sequence>
<organism evidence="15 16">
    <name type="scientific">Citrus sinensis</name>
    <name type="common">Sweet orange</name>
    <name type="synonym">Citrus aurantium var. sinensis</name>
    <dbReference type="NCBI Taxonomy" id="2711"/>
    <lineage>
        <taxon>Eukaryota</taxon>
        <taxon>Viridiplantae</taxon>
        <taxon>Streptophyta</taxon>
        <taxon>Embryophyta</taxon>
        <taxon>Tracheophyta</taxon>
        <taxon>Spermatophyta</taxon>
        <taxon>Magnoliopsida</taxon>
        <taxon>eudicotyledons</taxon>
        <taxon>Gunneridae</taxon>
        <taxon>Pentapetalae</taxon>
        <taxon>rosids</taxon>
        <taxon>malvids</taxon>
        <taxon>Sapindales</taxon>
        <taxon>Rutaceae</taxon>
        <taxon>Aurantioideae</taxon>
        <taxon>Citrus</taxon>
    </lineage>
</organism>
<feature type="domain" description="SIAH-type" evidence="14">
    <location>
        <begin position="141"/>
        <end position="199"/>
    </location>
</feature>
<feature type="domain" description="RING-type" evidence="13">
    <location>
        <begin position="88"/>
        <end position="123"/>
    </location>
</feature>